<evidence type="ECO:0000313" key="1">
    <source>
        <dbReference type="EMBL" id="KAG0416801.1"/>
    </source>
</evidence>
<dbReference type="Proteomes" id="UP000805193">
    <property type="component" value="Unassembled WGS sequence"/>
</dbReference>
<accession>A0AC60PB13</accession>
<protein>
    <submittedName>
        <fullName evidence="1">Uncharacterized protein</fullName>
    </submittedName>
</protein>
<sequence>MTLPCYNFYLTPIIETVPSPWERNPVTRKRWAAIGVLRHLPQAQLDTSELCSSDREVVAARVRHGGLKMVLASIYIKPRAKPKDGETASWIRGLVELADGDPLIVAGDFNAPHKIWGYATNTKKGRELLEAMRKEGLELQNETGVKTRLAKQQRQKDTTPDLTWITGDLTLEWKPWRDTLGSDHYPIELKVAHCAGRKGREVRPIIKWDRFREIVTQNIGNDRDIEVCIQEALTGYSKELGRTRWRAHCGSFNEKTGLGKAWRTYRGMDAELGMEDQLNMGELLEAIYMANTGSAPGPDGITYQALRNLPEEAKQKLLDSYNEVWNSVVLPRQWKLSWVTPIPKPGKIQDRIENLRPVSLTSNICKTMEKIVLRRLQWYLETHNKLDPRQTGFREAMGTQDSLKLLYEDVQPQESGTCRRSQLTPSLGSHVSAPA</sequence>
<name>A0AC60PB13_IXOPE</name>
<dbReference type="EMBL" id="JABSTQ010010918">
    <property type="protein sequence ID" value="KAG0416801.1"/>
    <property type="molecule type" value="Genomic_DNA"/>
</dbReference>
<evidence type="ECO:0000313" key="2">
    <source>
        <dbReference type="Proteomes" id="UP000805193"/>
    </source>
</evidence>
<proteinExistence type="predicted"/>
<comment type="caution">
    <text evidence="1">The sequence shown here is derived from an EMBL/GenBank/DDBJ whole genome shotgun (WGS) entry which is preliminary data.</text>
</comment>
<reference evidence="1 2" key="1">
    <citation type="journal article" date="2020" name="Cell">
        <title>Large-Scale Comparative Analyses of Tick Genomes Elucidate Their Genetic Diversity and Vector Capacities.</title>
        <authorList>
            <consortium name="Tick Genome and Microbiome Consortium (TIGMIC)"/>
            <person name="Jia N."/>
            <person name="Wang J."/>
            <person name="Shi W."/>
            <person name="Du L."/>
            <person name="Sun Y."/>
            <person name="Zhan W."/>
            <person name="Jiang J.F."/>
            <person name="Wang Q."/>
            <person name="Zhang B."/>
            <person name="Ji P."/>
            <person name="Bell-Sakyi L."/>
            <person name="Cui X.M."/>
            <person name="Yuan T.T."/>
            <person name="Jiang B.G."/>
            <person name="Yang W.F."/>
            <person name="Lam T.T."/>
            <person name="Chang Q.C."/>
            <person name="Ding S.J."/>
            <person name="Wang X.J."/>
            <person name="Zhu J.G."/>
            <person name="Ruan X.D."/>
            <person name="Zhao L."/>
            <person name="Wei J.T."/>
            <person name="Ye R.Z."/>
            <person name="Que T.C."/>
            <person name="Du C.H."/>
            <person name="Zhou Y.H."/>
            <person name="Cheng J.X."/>
            <person name="Dai P.F."/>
            <person name="Guo W.B."/>
            <person name="Han X.H."/>
            <person name="Huang E.J."/>
            <person name="Li L.F."/>
            <person name="Wei W."/>
            <person name="Gao Y.C."/>
            <person name="Liu J.Z."/>
            <person name="Shao H.Z."/>
            <person name="Wang X."/>
            <person name="Wang C.C."/>
            <person name="Yang T.C."/>
            <person name="Huo Q.B."/>
            <person name="Li W."/>
            <person name="Chen H.Y."/>
            <person name="Chen S.E."/>
            <person name="Zhou L.G."/>
            <person name="Ni X.B."/>
            <person name="Tian J.H."/>
            <person name="Sheng Y."/>
            <person name="Liu T."/>
            <person name="Pan Y.S."/>
            <person name="Xia L.Y."/>
            <person name="Li J."/>
            <person name="Zhao F."/>
            <person name="Cao W.C."/>
        </authorList>
    </citation>
    <scope>NUCLEOTIDE SEQUENCE [LARGE SCALE GENOMIC DNA]</scope>
    <source>
        <strain evidence="1">Iper-2018</strain>
    </source>
</reference>
<keyword evidence="2" id="KW-1185">Reference proteome</keyword>
<gene>
    <name evidence="1" type="ORF">HPB47_006115</name>
</gene>
<organism evidence="1 2">
    <name type="scientific">Ixodes persulcatus</name>
    <name type="common">Taiga tick</name>
    <dbReference type="NCBI Taxonomy" id="34615"/>
    <lineage>
        <taxon>Eukaryota</taxon>
        <taxon>Metazoa</taxon>
        <taxon>Ecdysozoa</taxon>
        <taxon>Arthropoda</taxon>
        <taxon>Chelicerata</taxon>
        <taxon>Arachnida</taxon>
        <taxon>Acari</taxon>
        <taxon>Parasitiformes</taxon>
        <taxon>Ixodida</taxon>
        <taxon>Ixodoidea</taxon>
        <taxon>Ixodidae</taxon>
        <taxon>Ixodinae</taxon>
        <taxon>Ixodes</taxon>
    </lineage>
</organism>